<dbReference type="EMBL" id="JABVED010000014">
    <property type="protein sequence ID" value="MBC6450085.1"/>
    <property type="molecule type" value="Genomic_DNA"/>
</dbReference>
<name>A0ABR7LBJ8_9PSEU</name>
<dbReference type="Pfam" id="PF04149">
    <property type="entry name" value="DUF397"/>
    <property type="match status" value="1"/>
</dbReference>
<proteinExistence type="predicted"/>
<protein>
    <submittedName>
        <fullName evidence="3">DUF397 domain-containing protein</fullName>
    </submittedName>
</protein>
<feature type="region of interest" description="Disordered" evidence="1">
    <location>
        <begin position="1"/>
        <end position="21"/>
    </location>
</feature>
<organism evidence="3 4">
    <name type="scientific">Actinokineospora xionganensis</name>
    <dbReference type="NCBI Taxonomy" id="2684470"/>
    <lineage>
        <taxon>Bacteria</taxon>
        <taxon>Bacillati</taxon>
        <taxon>Actinomycetota</taxon>
        <taxon>Actinomycetes</taxon>
        <taxon>Pseudonocardiales</taxon>
        <taxon>Pseudonocardiaceae</taxon>
        <taxon>Actinokineospora</taxon>
    </lineage>
</organism>
<accession>A0ABR7LBJ8</accession>
<evidence type="ECO:0000259" key="2">
    <source>
        <dbReference type="Pfam" id="PF04149"/>
    </source>
</evidence>
<reference evidence="3 4" key="1">
    <citation type="submission" date="2020-06" db="EMBL/GenBank/DDBJ databases">
        <title>Actinokineospora xiongansis sp. nov., isolated from soil of Baiyangdian.</title>
        <authorList>
            <person name="Zhang X."/>
        </authorList>
    </citation>
    <scope>NUCLEOTIDE SEQUENCE [LARGE SCALE GENOMIC DNA]</scope>
    <source>
        <strain evidence="3 4">HBU206404</strain>
    </source>
</reference>
<feature type="domain" description="DUF397" evidence="2">
    <location>
        <begin position="6"/>
        <end position="58"/>
    </location>
</feature>
<keyword evidence="4" id="KW-1185">Reference proteome</keyword>
<evidence type="ECO:0000313" key="4">
    <source>
        <dbReference type="Proteomes" id="UP000734823"/>
    </source>
</evidence>
<evidence type="ECO:0000313" key="3">
    <source>
        <dbReference type="EMBL" id="MBC6450085.1"/>
    </source>
</evidence>
<comment type="caution">
    <text evidence="3">The sequence shown here is derived from an EMBL/GenBank/DDBJ whole genome shotgun (WGS) entry which is preliminary data.</text>
</comment>
<gene>
    <name evidence="3" type="ORF">GPZ80_23260</name>
</gene>
<dbReference type="InterPro" id="IPR007278">
    <property type="entry name" value="DUF397"/>
</dbReference>
<dbReference type="Proteomes" id="UP000734823">
    <property type="component" value="Unassembled WGS sequence"/>
</dbReference>
<sequence>MDLDHARWRKSSRSGSGGENDECVEVAFVPGTVGVRDSKKPEAGALVVSEQAWRSALATFR</sequence>
<dbReference type="RefSeq" id="WP_187223185.1">
    <property type="nucleotide sequence ID" value="NZ_JABVED010000014.1"/>
</dbReference>
<evidence type="ECO:0000256" key="1">
    <source>
        <dbReference type="SAM" id="MobiDB-lite"/>
    </source>
</evidence>